<accession>A0A438MQN3</accession>
<dbReference type="InterPro" id="IPR014710">
    <property type="entry name" value="RmlC-like_jellyroll"/>
</dbReference>
<dbReference type="InterPro" id="IPR021858">
    <property type="entry name" value="Fun_TF"/>
</dbReference>
<dbReference type="EMBL" id="NAJM01000073">
    <property type="protein sequence ID" value="RVX65934.1"/>
    <property type="molecule type" value="Genomic_DNA"/>
</dbReference>
<comment type="subcellular location">
    <subcellularLocation>
        <location evidence="1">Nucleus</location>
    </subcellularLocation>
</comment>
<dbReference type="VEuPathDB" id="FungiDB:PV10_00001"/>
<proteinExistence type="predicted"/>
<dbReference type="GO" id="GO:0005634">
    <property type="term" value="C:nucleus"/>
    <property type="evidence" value="ECO:0007669"/>
    <property type="project" value="UniProtKB-SubCell"/>
</dbReference>
<reference evidence="4 5" key="1">
    <citation type="submission" date="2017-03" db="EMBL/GenBank/DDBJ databases">
        <title>Genomes of endolithic fungi from Antarctica.</title>
        <authorList>
            <person name="Coleine C."/>
            <person name="Masonjones S."/>
            <person name="Stajich J.E."/>
        </authorList>
    </citation>
    <scope>NUCLEOTIDE SEQUENCE [LARGE SCALE GENOMIC DNA]</scope>
    <source>
        <strain evidence="4 5">CCFEE 6314</strain>
    </source>
</reference>
<evidence type="ECO:0000256" key="1">
    <source>
        <dbReference type="ARBA" id="ARBA00004123"/>
    </source>
</evidence>
<evidence type="ECO:0000256" key="3">
    <source>
        <dbReference type="SAM" id="MobiDB-lite"/>
    </source>
</evidence>
<dbReference type="OrthoDB" id="4158070at2759"/>
<dbReference type="AlphaFoldDB" id="A0A438MQN3"/>
<dbReference type="PANTHER" id="PTHR37534:SF49">
    <property type="entry name" value="LYSINE BIOSYNTHESIS REGULATORY PROTEIN LYS14"/>
    <property type="match status" value="1"/>
</dbReference>
<keyword evidence="2" id="KW-0539">Nucleus</keyword>
<dbReference type="PANTHER" id="PTHR37534">
    <property type="entry name" value="TRANSCRIPTIONAL ACTIVATOR PROTEIN UGA3"/>
    <property type="match status" value="1"/>
</dbReference>
<dbReference type="Gene3D" id="2.60.120.10">
    <property type="entry name" value="Jelly Rolls"/>
    <property type="match status" value="1"/>
</dbReference>
<dbReference type="SUPFAM" id="SSF51182">
    <property type="entry name" value="RmlC-like cupins"/>
    <property type="match status" value="1"/>
</dbReference>
<dbReference type="GO" id="GO:0045944">
    <property type="term" value="P:positive regulation of transcription by RNA polymerase II"/>
    <property type="evidence" value="ECO:0007669"/>
    <property type="project" value="TreeGrafter"/>
</dbReference>
<feature type="region of interest" description="Disordered" evidence="3">
    <location>
        <begin position="570"/>
        <end position="595"/>
    </location>
</feature>
<evidence type="ECO:0000313" key="4">
    <source>
        <dbReference type="EMBL" id="RVX65934.1"/>
    </source>
</evidence>
<dbReference type="CDD" id="cd02231">
    <property type="entry name" value="cupin_BLL6423-like"/>
    <property type="match status" value="1"/>
</dbReference>
<dbReference type="VEuPathDB" id="FungiDB:PV10_00002"/>
<gene>
    <name evidence="4" type="ORF">B0A52_09819</name>
</gene>
<sequence>MVDFSPVRRVLTANLPLSSSCEGTSSSQPAVAVYSETLPSPDLKELLQLGASCSNTSIFAHAKVPTSNDGFKNVQPEQVPPPGIYMPAGVHITCTQAAPGFSAPLHRTTSTDYIFVQSGELTLITPSTEYDADKGQGELQETICRAGDVIVQRGTMHGWANKGTEVVQYFAVMVGSEAAGRKGPRPLNGLTANPLLCVKFSDGQFPDSSTIIESPPPPSPQVCRGFLHFTTKTMDFYYRHLMPTGSRTDTLEDEDSDMISTQSLRSECSSLHEVYGFQASSDKPIPANFGTIYFDSSNRSETESLLIDFFVNTIQQDKLYFLLDQGQNPVTYMLMASCTSPTIYAAILMFTADRLAQLDSKFSHVVMRYRQRTLKALRDLLIQRNGSMRDILLVSMMLHRDEDYGYHLAYRFFTHHLIMAKTMFNVDEANGAFIPSSTNGSSVDGLPPRWTSTENLALEMDSDSLQIIDPYSNFSNGLLLLVNEVADLKRLQSSTHRLKHLRDRRKMEAHLQTKMQQLKASLTNLTQVAPEWMKESEPESVVALIEQVAEANRLAALILLLHEPYLPPNQHNAATADQGGSPNHDILASTSDNATPAACRQEEKEEYLKHLLQLVDGFIASTCLLAPSWALWSTFIAGCCTEKEDNRVAVMGIFNTAIRMTQRSNIVSAFRVLKAVWRQRDLQADVTDVCVRTISRRRKHEKEARSGKRAPSSFSTPPEYIYEWQSVMDMIGERISPF</sequence>
<dbReference type="Proteomes" id="UP000288859">
    <property type="component" value="Unassembled WGS sequence"/>
</dbReference>
<evidence type="ECO:0000256" key="2">
    <source>
        <dbReference type="ARBA" id="ARBA00023242"/>
    </source>
</evidence>
<dbReference type="InterPro" id="IPR011051">
    <property type="entry name" value="RmlC_Cupin_sf"/>
</dbReference>
<feature type="compositionally biased region" description="Polar residues" evidence="3">
    <location>
        <begin position="570"/>
        <end position="581"/>
    </location>
</feature>
<dbReference type="GO" id="GO:0003700">
    <property type="term" value="F:DNA-binding transcription factor activity"/>
    <property type="evidence" value="ECO:0007669"/>
    <property type="project" value="TreeGrafter"/>
</dbReference>
<dbReference type="Pfam" id="PF11951">
    <property type="entry name" value="Fungal_trans_2"/>
    <property type="match status" value="1"/>
</dbReference>
<evidence type="ECO:0000313" key="5">
    <source>
        <dbReference type="Proteomes" id="UP000288859"/>
    </source>
</evidence>
<comment type="caution">
    <text evidence="4">The sequence shown here is derived from an EMBL/GenBank/DDBJ whole genome shotgun (WGS) entry which is preliminary data.</text>
</comment>
<protein>
    <submittedName>
        <fullName evidence="4">Uncharacterized protein</fullName>
    </submittedName>
</protein>
<organism evidence="4 5">
    <name type="scientific">Exophiala mesophila</name>
    <name type="common">Black yeast-like fungus</name>
    <dbReference type="NCBI Taxonomy" id="212818"/>
    <lineage>
        <taxon>Eukaryota</taxon>
        <taxon>Fungi</taxon>
        <taxon>Dikarya</taxon>
        <taxon>Ascomycota</taxon>
        <taxon>Pezizomycotina</taxon>
        <taxon>Eurotiomycetes</taxon>
        <taxon>Chaetothyriomycetidae</taxon>
        <taxon>Chaetothyriales</taxon>
        <taxon>Herpotrichiellaceae</taxon>
        <taxon>Exophiala</taxon>
    </lineage>
</organism>
<dbReference type="GO" id="GO:0000976">
    <property type="term" value="F:transcription cis-regulatory region binding"/>
    <property type="evidence" value="ECO:0007669"/>
    <property type="project" value="TreeGrafter"/>
</dbReference>
<name>A0A438MQN3_EXOME</name>